<dbReference type="EMBL" id="AMQM01006875">
    <property type="status" value="NOT_ANNOTATED_CDS"/>
    <property type="molecule type" value="Genomic_DNA"/>
</dbReference>
<evidence type="ECO:0000313" key="4">
    <source>
        <dbReference type="Proteomes" id="UP000015101"/>
    </source>
</evidence>
<keyword evidence="4" id="KW-1185">Reference proteome</keyword>
<protein>
    <submittedName>
        <fullName evidence="2 3">Uncharacterized protein</fullName>
    </submittedName>
</protein>
<dbReference type="KEGG" id="hro:HELRODRAFT_179501"/>
<dbReference type="CTD" id="20207330"/>
<feature type="region of interest" description="Disordered" evidence="1">
    <location>
        <begin position="1"/>
        <end position="40"/>
    </location>
</feature>
<sequence length="152" mass="17321">MTPPAVKGKRRRSICNKSLDTDQPPWKQTKSNIRDNTRANNSNTIYNNVSNNTTTHYIDENAHKLTPFGKWRAAPVARSQSCLQCNSLSVLSLPLNQTTDCFWDAFVTHRQSEKSSTMETANEPTFEQPWRIIIMNNHGGSLSRTTMYAVWC</sequence>
<dbReference type="Proteomes" id="UP000015101">
    <property type="component" value="Unassembled WGS sequence"/>
</dbReference>
<dbReference type="EnsemblMetazoa" id="HelroT179501">
    <property type="protein sequence ID" value="HelroP179501"/>
    <property type="gene ID" value="HelroG179501"/>
</dbReference>
<reference evidence="4" key="1">
    <citation type="submission" date="2012-12" db="EMBL/GenBank/DDBJ databases">
        <authorList>
            <person name="Hellsten U."/>
            <person name="Grimwood J."/>
            <person name="Chapman J.A."/>
            <person name="Shapiro H."/>
            <person name="Aerts A."/>
            <person name="Otillar R.P."/>
            <person name="Terry A.Y."/>
            <person name="Boore J.L."/>
            <person name="Simakov O."/>
            <person name="Marletaz F."/>
            <person name="Cho S.-J."/>
            <person name="Edsinger-Gonzales E."/>
            <person name="Havlak P."/>
            <person name="Kuo D.-H."/>
            <person name="Larsson T."/>
            <person name="Lv J."/>
            <person name="Arendt D."/>
            <person name="Savage R."/>
            <person name="Osoegawa K."/>
            <person name="de Jong P."/>
            <person name="Lindberg D.R."/>
            <person name="Seaver E.C."/>
            <person name="Weisblat D.A."/>
            <person name="Putnam N.H."/>
            <person name="Grigoriev I.V."/>
            <person name="Rokhsar D.S."/>
        </authorList>
    </citation>
    <scope>NUCLEOTIDE SEQUENCE</scope>
</reference>
<evidence type="ECO:0000256" key="1">
    <source>
        <dbReference type="SAM" id="MobiDB-lite"/>
    </source>
</evidence>
<dbReference type="HOGENOM" id="CLU_1724315_0_0_1"/>
<gene>
    <name evidence="3" type="primary">20207330</name>
    <name evidence="2" type="ORF">HELRODRAFT_179501</name>
</gene>
<organism evidence="3 4">
    <name type="scientific">Helobdella robusta</name>
    <name type="common">Californian leech</name>
    <dbReference type="NCBI Taxonomy" id="6412"/>
    <lineage>
        <taxon>Eukaryota</taxon>
        <taxon>Metazoa</taxon>
        <taxon>Spiralia</taxon>
        <taxon>Lophotrochozoa</taxon>
        <taxon>Annelida</taxon>
        <taxon>Clitellata</taxon>
        <taxon>Hirudinea</taxon>
        <taxon>Rhynchobdellida</taxon>
        <taxon>Glossiphoniidae</taxon>
        <taxon>Helobdella</taxon>
    </lineage>
</organism>
<evidence type="ECO:0000313" key="2">
    <source>
        <dbReference type="EMBL" id="ESN95426.1"/>
    </source>
</evidence>
<reference evidence="3" key="3">
    <citation type="submission" date="2015-06" db="UniProtKB">
        <authorList>
            <consortium name="EnsemblMetazoa"/>
        </authorList>
    </citation>
    <scope>IDENTIFICATION</scope>
</reference>
<accession>T1FET1</accession>
<dbReference type="InParanoid" id="T1FET1"/>
<proteinExistence type="predicted"/>
<evidence type="ECO:0000313" key="3">
    <source>
        <dbReference type="EnsemblMetazoa" id="HelroP179501"/>
    </source>
</evidence>
<name>T1FET1_HELRO</name>
<reference evidence="2 4" key="2">
    <citation type="journal article" date="2013" name="Nature">
        <title>Insights into bilaterian evolution from three spiralian genomes.</title>
        <authorList>
            <person name="Simakov O."/>
            <person name="Marletaz F."/>
            <person name="Cho S.J."/>
            <person name="Edsinger-Gonzales E."/>
            <person name="Havlak P."/>
            <person name="Hellsten U."/>
            <person name="Kuo D.H."/>
            <person name="Larsson T."/>
            <person name="Lv J."/>
            <person name="Arendt D."/>
            <person name="Savage R."/>
            <person name="Osoegawa K."/>
            <person name="de Jong P."/>
            <person name="Grimwood J."/>
            <person name="Chapman J.A."/>
            <person name="Shapiro H."/>
            <person name="Aerts A."/>
            <person name="Otillar R.P."/>
            <person name="Terry A.Y."/>
            <person name="Boore J.L."/>
            <person name="Grigoriev I.V."/>
            <person name="Lindberg D.R."/>
            <person name="Seaver E.C."/>
            <person name="Weisblat D.A."/>
            <person name="Putnam N.H."/>
            <person name="Rokhsar D.S."/>
        </authorList>
    </citation>
    <scope>NUCLEOTIDE SEQUENCE</scope>
</reference>
<dbReference type="GeneID" id="20207330"/>
<dbReference type="EMBL" id="KB097528">
    <property type="protein sequence ID" value="ESN95426.1"/>
    <property type="molecule type" value="Genomic_DNA"/>
</dbReference>
<dbReference type="AlphaFoldDB" id="T1FET1"/>
<dbReference type="RefSeq" id="XP_009026575.1">
    <property type="nucleotide sequence ID" value="XM_009028327.1"/>
</dbReference>